<evidence type="ECO:0000313" key="25">
    <source>
        <dbReference type="Proteomes" id="UP000295292"/>
    </source>
</evidence>
<dbReference type="PROSITE" id="PS51384">
    <property type="entry name" value="FAD_FR"/>
    <property type="match status" value="1"/>
</dbReference>
<dbReference type="EC" id="1.14.12.17" evidence="5"/>
<dbReference type="CDD" id="cd14779">
    <property type="entry name" value="FHP_Ae-globin-like"/>
    <property type="match status" value="1"/>
</dbReference>
<evidence type="ECO:0000256" key="6">
    <source>
        <dbReference type="ARBA" id="ARBA00014637"/>
    </source>
</evidence>
<evidence type="ECO:0000256" key="2">
    <source>
        <dbReference type="ARBA" id="ARBA00001974"/>
    </source>
</evidence>
<evidence type="ECO:0000259" key="23">
    <source>
        <dbReference type="PROSITE" id="PS51384"/>
    </source>
</evidence>
<comment type="caution">
    <text evidence="24">The sequence shown here is derived from an EMBL/GenBank/DDBJ whole genome shotgun (WGS) entry which is preliminary data.</text>
</comment>
<dbReference type="GO" id="GO:0046872">
    <property type="term" value="F:metal ion binding"/>
    <property type="evidence" value="ECO:0007669"/>
    <property type="project" value="UniProtKB-KW"/>
</dbReference>
<dbReference type="GO" id="GO:0020037">
    <property type="term" value="F:heme binding"/>
    <property type="evidence" value="ECO:0007669"/>
    <property type="project" value="InterPro"/>
</dbReference>
<dbReference type="FunFam" id="2.40.30.10:FF:000034">
    <property type="entry name" value="Flavohemoprotein"/>
    <property type="match status" value="1"/>
</dbReference>
<reference evidence="24 25" key="1">
    <citation type="submission" date="2019-03" db="EMBL/GenBank/DDBJ databases">
        <title>Genomic Encyclopedia of Archaeal and Bacterial Type Strains, Phase II (KMG-II): from individual species to whole genera.</title>
        <authorList>
            <person name="Goeker M."/>
        </authorList>
    </citation>
    <scope>NUCLEOTIDE SEQUENCE [LARGE SCALE GENOMIC DNA]</scope>
    <source>
        <strain evidence="24 25">DSM 28353</strain>
    </source>
</reference>
<dbReference type="OrthoDB" id="9801223at2"/>
<dbReference type="InterPro" id="IPR009050">
    <property type="entry name" value="Globin-like_sf"/>
</dbReference>
<dbReference type="RefSeq" id="WP_133584106.1">
    <property type="nucleotide sequence ID" value="NZ_SNYV01000013.1"/>
</dbReference>
<dbReference type="Pfam" id="PF00042">
    <property type="entry name" value="Globin"/>
    <property type="match status" value="1"/>
</dbReference>
<organism evidence="24 25">
    <name type="scientific">Sphingobacterium yanglingense</name>
    <dbReference type="NCBI Taxonomy" id="1437280"/>
    <lineage>
        <taxon>Bacteria</taxon>
        <taxon>Pseudomonadati</taxon>
        <taxon>Bacteroidota</taxon>
        <taxon>Sphingobacteriia</taxon>
        <taxon>Sphingobacteriales</taxon>
        <taxon>Sphingobacteriaceae</taxon>
        <taxon>Sphingobacterium</taxon>
    </lineage>
</organism>
<accession>A0A4R6WJC1</accession>
<evidence type="ECO:0000256" key="19">
    <source>
        <dbReference type="ARBA" id="ARBA00048649"/>
    </source>
</evidence>
<feature type="domain" description="FAD-binding FR-type" evidence="23">
    <location>
        <begin position="151"/>
        <end position="261"/>
    </location>
</feature>
<dbReference type="EMBL" id="SNYV01000013">
    <property type="protein sequence ID" value="TDQ77830.1"/>
    <property type="molecule type" value="Genomic_DNA"/>
</dbReference>
<dbReference type="PRINTS" id="PR00410">
    <property type="entry name" value="PHEHYDRXLASE"/>
</dbReference>
<keyword evidence="9" id="KW-0285">Flavoprotein</keyword>
<keyword evidence="12" id="KW-0521">NADP</keyword>
<dbReference type="GO" id="GO:0008941">
    <property type="term" value="F:nitric oxide dioxygenase NAD(P)H activity"/>
    <property type="evidence" value="ECO:0007669"/>
    <property type="project" value="UniProtKB-EC"/>
</dbReference>
<dbReference type="NCBIfam" id="NF009805">
    <property type="entry name" value="PRK13289.1"/>
    <property type="match status" value="1"/>
</dbReference>
<keyword evidence="11" id="KW-0274">FAD</keyword>
<evidence type="ECO:0000256" key="1">
    <source>
        <dbReference type="ARBA" id="ARBA00001970"/>
    </source>
</evidence>
<dbReference type="AlphaFoldDB" id="A0A4R6WJC1"/>
<dbReference type="PANTHER" id="PTHR43396:SF3">
    <property type="entry name" value="FLAVOHEMOPROTEIN"/>
    <property type="match status" value="1"/>
</dbReference>
<keyword evidence="25" id="KW-1185">Reference proteome</keyword>
<evidence type="ECO:0000256" key="15">
    <source>
        <dbReference type="ARBA" id="ARBA00023027"/>
    </source>
</evidence>
<gene>
    <name evidence="24" type="ORF">CLV99_1796</name>
</gene>
<keyword evidence="7 21" id="KW-0349">Heme</keyword>
<dbReference type="InterPro" id="IPR017938">
    <property type="entry name" value="Riboflavin_synthase-like_b-brl"/>
</dbReference>
<evidence type="ECO:0000256" key="18">
    <source>
        <dbReference type="ARBA" id="ARBA00033187"/>
    </source>
</evidence>
<comment type="similarity">
    <text evidence="3">In the C-terminal section; belongs to the flavoprotein pyridine nucleotide cytochrome reductase family.</text>
</comment>
<dbReference type="PANTHER" id="PTHR43396">
    <property type="entry name" value="FLAVOHEMOPROTEIN"/>
    <property type="match status" value="1"/>
</dbReference>
<evidence type="ECO:0000256" key="21">
    <source>
        <dbReference type="RuleBase" id="RU000356"/>
    </source>
</evidence>
<comment type="similarity">
    <text evidence="4">Belongs to the globin family. Two-domain flavohemoproteins subfamily.</text>
</comment>
<sequence length="403" mass="45447">MTTDQIQLVKSTVPILKEHGVLLTSHFYKRMFVHNPELKHVFNMGNQQNSRQQTALAMAVLAYAEHIENPAVLMPAVDHIGHKHTSLDIRPEHYAIVGQHLIASISEVLGDAASPELLEAWTLAYQQLAAIMTGHEQKIYSQQTAKKGGWTGWRPFVVRERVKESAEITSFYLYPSDGGDVADYLPGQYISLRLFLPELNLLQPRQYSISCAPNGKYYRISVKREAGSQHPDGMISNRLHDHIYTGDLVELTAPAGSFVLNKQTPSHKVFISGGVGQTPLLSMLEYIVSTPDVRSIPAVTWIHGCRSEQVHAFKDKIAEISVNYTQLDQHIFYENEQSTAKNHYRGRVELELLKNEILKPETDYYICGPAPFISKHYDFLITNGVPIETIHFEEFGPASLQLN</sequence>
<dbReference type="GO" id="GO:0071949">
    <property type="term" value="F:FAD binding"/>
    <property type="evidence" value="ECO:0007669"/>
    <property type="project" value="TreeGrafter"/>
</dbReference>
<feature type="domain" description="Globin" evidence="22">
    <location>
        <begin position="1"/>
        <end position="137"/>
    </location>
</feature>
<evidence type="ECO:0000256" key="9">
    <source>
        <dbReference type="ARBA" id="ARBA00022630"/>
    </source>
</evidence>
<dbReference type="GO" id="GO:0005344">
    <property type="term" value="F:oxygen carrier activity"/>
    <property type="evidence" value="ECO:0007669"/>
    <property type="project" value="UniProtKB-KW"/>
</dbReference>
<dbReference type="Gene3D" id="2.40.30.10">
    <property type="entry name" value="Translation factors"/>
    <property type="match status" value="1"/>
</dbReference>
<evidence type="ECO:0000256" key="20">
    <source>
        <dbReference type="ARBA" id="ARBA00049433"/>
    </source>
</evidence>
<comment type="catalytic activity">
    <reaction evidence="19">
        <text>2 nitric oxide + NADH + 2 O2 = 2 nitrate + NAD(+) + H(+)</text>
        <dbReference type="Rhea" id="RHEA:19469"/>
        <dbReference type="ChEBI" id="CHEBI:15378"/>
        <dbReference type="ChEBI" id="CHEBI:15379"/>
        <dbReference type="ChEBI" id="CHEBI:16480"/>
        <dbReference type="ChEBI" id="CHEBI:17632"/>
        <dbReference type="ChEBI" id="CHEBI:57540"/>
        <dbReference type="ChEBI" id="CHEBI:57945"/>
        <dbReference type="EC" id="1.14.12.17"/>
    </reaction>
</comment>
<keyword evidence="21" id="KW-0813">Transport</keyword>
<evidence type="ECO:0000259" key="22">
    <source>
        <dbReference type="PROSITE" id="PS01033"/>
    </source>
</evidence>
<dbReference type="Gene3D" id="1.10.490.10">
    <property type="entry name" value="Globins"/>
    <property type="match status" value="1"/>
</dbReference>
<evidence type="ECO:0000256" key="16">
    <source>
        <dbReference type="ARBA" id="ARBA00030024"/>
    </source>
</evidence>
<evidence type="ECO:0000256" key="12">
    <source>
        <dbReference type="ARBA" id="ARBA00022857"/>
    </source>
</evidence>
<dbReference type="FunFam" id="1.10.490.10:FF:000003">
    <property type="entry name" value="Flavohemoprotein"/>
    <property type="match status" value="1"/>
</dbReference>
<keyword evidence="13" id="KW-0560">Oxidoreductase</keyword>
<dbReference type="InterPro" id="IPR017927">
    <property type="entry name" value="FAD-bd_FR_type"/>
</dbReference>
<protein>
    <recommendedName>
        <fullName evidence="6">Flavohemoprotein</fullName>
        <ecNumber evidence="5">1.14.12.17</ecNumber>
    </recommendedName>
    <alternativeName>
        <fullName evidence="17">Flavohemoglobin</fullName>
    </alternativeName>
    <alternativeName>
        <fullName evidence="16">Hemoglobin-like protein</fullName>
    </alternativeName>
    <alternativeName>
        <fullName evidence="18">Nitric oxide dioxygenase</fullName>
    </alternativeName>
</protein>
<name>A0A4R6WJC1_9SPHI</name>
<dbReference type="SUPFAM" id="SSF63380">
    <property type="entry name" value="Riboflavin synthase domain-like"/>
    <property type="match status" value="1"/>
</dbReference>
<keyword evidence="14" id="KW-0408">Iron</keyword>
<dbReference type="SUPFAM" id="SSF46458">
    <property type="entry name" value="Globin-like"/>
    <property type="match status" value="1"/>
</dbReference>
<dbReference type="InterPro" id="IPR012292">
    <property type="entry name" value="Globin/Proto"/>
</dbReference>
<comment type="cofactor">
    <cofactor evidence="1">
        <name>heme b</name>
        <dbReference type="ChEBI" id="CHEBI:60344"/>
    </cofactor>
</comment>
<evidence type="ECO:0000256" key="8">
    <source>
        <dbReference type="ARBA" id="ARBA00022621"/>
    </source>
</evidence>
<evidence type="ECO:0000256" key="7">
    <source>
        <dbReference type="ARBA" id="ARBA00022617"/>
    </source>
</evidence>
<dbReference type="CDD" id="cd06184">
    <property type="entry name" value="flavohem_like_fad_nad_binding"/>
    <property type="match status" value="1"/>
</dbReference>
<dbReference type="InterPro" id="IPR000971">
    <property type="entry name" value="Globin"/>
</dbReference>
<evidence type="ECO:0000256" key="17">
    <source>
        <dbReference type="ARBA" id="ARBA00030929"/>
    </source>
</evidence>
<keyword evidence="15" id="KW-0520">NAD</keyword>
<evidence type="ECO:0000256" key="10">
    <source>
        <dbReference type="ARBA" id="ARBA00022723"/>
    </source>
</evidence>
<dbReference type="Proteomes" id="UP000295292">
    <property type="component" value="Unassembled WGS sequence"/>
</dbReference>
<dbReference type="GO" id="GO:0019825">
    <property type="term" value="F:oxygen binding"/>
    <property type="evidence" value="ECO:0007669"/>
    <property type="project" value="InterPro"/>
</dbReference>
<evidence type="ECO:0000256" key="11">
    <source>
        <dbReference type="ARBA" id="ARBA00022827"/>
    </source>
</evidence>
<dbReference type="Gene3D" id="3.40.50.80">
    <property type="entry name" value="Nucleotide-binding domain of ferredoxin-NADP reductase (FNR) module"/>
    <property type="match status" value="1"/>
</dbReference>
<dbReference type="InterPro" id="IPR039261">
    <property type="entry name" value="FNR_nucleotide-bd"/>
</dbReference>
<evidence type="ECO:0000256" key="5">
    <source>
        <dbReference type="ARBA" id="ARBA00012229"/>
    </source>
</evidence>
<evidence type="ECO:0000256" key="14">
    <source>
        <dbReference type="ARBA" id="ARBA00023004"/>
    </source>
</evidence>
<proteinExistence type="inferred from homology"/>
<keyword evidence="10" id="KW-0479">Metal-binding</keyword>
<dbReference type="Pfam" id="PF00175">
    <property type="entry name" value="NAD_binding_1"/>
    <property type="match status" value="1"/>
</dbReference>
<comment type="catalytic activity">
    <reaction evidence="20">
        <text>2 nitric oxide + NADPH + 2 O2 = 2 nitrate + NADP(+) + H(+)</text>
        <dbReference type="Rhea" id="RHEA:19465"/>
        <dbReference type="ChEBI" id="CHEBI:15378"/>
        <dbReference type="ChEBI" id="CHEBI:15379"/>
        <dbReference type="ChEBI" id="CHEBI:16480"/>
        <dbReference type="ChEBI" id="CHEBI:17632"/>
        <dbReference type="ChEBI" id="CHEBI:57783"/>
        <dbReference type="ChEBI" id="CHEBI:58349"/>
        <dbReference type="EC" id="1.14.12.17"/>
    </reaction>
</comment>
<keyword evidence="24" id="KW-0223">Dioxygenase</keyword>
<dbReference type="SUPFAM" id="SSF52343">
    <property type="entry name" value="Ferredoxin reductase-like, C-terminal NADP-linked domain"/>
    <property type="match status" value="1"/>
</dbReference>
<keyword evidence="8 21" id="KW-0561">Oxygen transport</keyword>
<comment type="cofactor">
    <cofactor evidence="2">
        <name>FAD</name>
        <dbReference type="ChEBI" id="CHEBI:57692"/>
    </cofactor>
</comment>
<evidence type="ECO:0000313" key="24">
    <source>
        <dbReference type="EMBL" id="TDQ77830.1"/>
    </source>
</evidence>
<evidence type="ECO:0000256" key="4">
    <source>
        <dbReference type="ARBA" id="ARBA00008414"/>
    </source>
</evidence>
<dbReference type="GO" id="GO:0071500">
    <property type="term" value="P:cellular response to nitrosative stress"/>
    <property type="evidence" value="ECO:0007669"/>
    <property type="project" value="TreeGrafter"/>
</dbReference>
<evidence type="ECO:0000256" key="13">
    <source>
        <dbReference type="ARBA" id="ARBA00023002"/>
    </source>
</evidence>
<evidence type="ECO:0000256" key="3">
    <source>
        <dbReference type="ARBA" id="ARBA00006401"/>
    </source>
</evidence>
<dbReference type="GO" id="GO:0046210">
    <property type="term" value="P:nitric oxide catabolic process"/>
    <property type="evidence" value="ECO:0007669"/>
    <property type="project" value="TreeGrafter"/>
</dbReference>
<dbReference type="PROSITE" id="PS01033">
    <property type="entry name" value="GLOBIN"/>
    <property type="match status" value="1"/>
</dbReference>
<dbReference type="InterPro" id="IPR001433">
    <property type="entry name" value="OxRdtase_FAD/NAD-bd"/>
</dbReference>